<dbReference type="GO" id="GO:0016036">
    <property type="term" value="P:cellular response to phosphate starvation"/>
    <property type="evidence" value="ECO:0007669"/>
    <property type="project" value="TreeGrafter"/>
</dbReference>
<comment type="subcellular location">
    <subcellularLocation>
        <location evidence="1">Membrane</location>
        <topology evidence="1">Multi-pass membrane protein</topology>
    </subcellularLocation>
</comment>
<evidence type="ECO:0000259" key="9">
    <source>
        <dbReference type="PROSITE" id="PS51382"/>
    </source>
</evidence>
<gene>
    <name evidence="10" type="ORF">GLAREA_06515</name>
</gene>
<feature type="compositionally biased region" description="Polar residues" evidence="6">
    <location>
        <begin position="68"/>
        <end position="77"/>
    </location>
</feature>
<dbReference type="GeneID" id="19465568"/>
<name>S3D4X1_GLAL2</name>
<dbReference type="AlphaFoldDB" id="S3D4X1"/>
<evidence type="ECO:0000313" key="11">
    <source>
        <dbReference type="Proteomes" id="UP000016922"/>
    </source>
</evidence>
<feature type="compositionally biased region" description="Basic and acidic residues" evidence="6">
    <location>
        <begin position="963"/>
        <end position="989"/>
    </location>
</feature>
<dbReference type="HOGENOM" id="CLU_006116_1_0_1"/>
<comment type="similarity">
    <text evidence="2">Belongs to the SYG1 (TC 2.A.94) family.</text>
</comment>
<dbReference type="EMBL" id="KE145358">
    <property type="protein sequence ID" value="EPE33502.1"/>
    <property type="molecule type" value="Genomic_DNA"/>
</dbReference>
<dbReference type="KEGG" id="glz:GLAREA_06515"/>
<evidence type="ECO:0000256" key="6">
    <source>
        <dbReference type="SAM" id="MobiDB-lite"/>
    </source>
</evidence>
<dbReference type="OMA" id="GDMYCSL"/>
<dbReference type="GO" id="GO:0006817">
    <property type="term" value="P:phosphate ion transport"/>
    <property type="evidence" value="ECO:0007669"/>
    <property type="project" value="TreeGrafter"/>
</dbReference>
<dbReference type="RefSeq" id="XP_008080119.1">
    <property type="nucleotide sequence ID" value="XM_008081928.1"/>
</dbReference>
<protein>
    <recommendedName>
        <fullName evidence="12">EXS domain-containing protein</fullName>
    </recommendedName>
</protein>
<keyword evidence="11" id="KW-1185">Reference proteome</keyword>
<dbReference type="PROSITE" id="PS51380">
    <property type="entry name" value="EXS"/>
    <property type="match status" value="1"/>
</dbReference>
<evidence type="ECO:0008006" key="12">
    <source>
        <dbReference type="Google" id="ProtNLM"/>
    </source>
</evidence>
<evidence type="ECO:0000259" key="8">
    <source>
        <dbReference type="PROSITE" id="PS51380"/>
    </source>
</evidence>
<feature type="region of interest" description="Disordered" evidence="6">
    <location>
        <begin position="60"/>
        <end position="216"/>
    </location>
</feature>
<feature type="domain" description="EXS" evidence="8">
    <location>
        <begin position="710"/>
        <end position="904"/>
    </location>
</feature>
<dbReference type="GO" id="GO:0005886">
    <property type="term" value="C:plasma membrane"/>
    <property type="evidence" value="ECO:0007669"/>
    <property type="project" value="TreeGrafter"/>
</dbReference>
<feature type="compositionally biased region" description="Polar residues" evidence="6">
    <location>
        <begin position="922"/>
        <end position="932"/>
    </location>
</feature>
<evidence type="ECO:0000256" key="4">
    <source>
        <dbReference type="ARBA" id="ARBA00022989"/>
    </source>
</evidence>
<keyword evidence="5 7" id="KW-0472">Membrane</keyword>
<evidence type="ECO:0000313" key="10">
    <source>
        <dbReference type="EMBL" id="EPE33502.1"/>
    </source>
</evidence>
<dbReference type="PANTHER" id="PTHR10783">
    <property type="entry name" value="XENOTROPIC AND POLYTROPIC RETROVIRUS RECEPTOR 1-RELATED"/>
    <property type="match status" value="1"/>
</dbReference>
<evidence type="ECO:0000256" key="3">
    <source>
        <dbReference type="ARBA" id="ARBA00022692"/>
    </source>
</evidence>
<dbReference type="GO" id="GO:0005794">
    <property type="term" value="C:Golgi apparatus"/>
    <property type="evidence" value="ECO:0007669"/>
    <property type="project" value="TreeGrafter"/>
</dbReference>
<accession>S3D4X1</accession>
<evidence type="ECO:0000256" key="5">
    <source>
        <dbReference type="ARBA" id="ARBA00023136"/>
    </source>
</evidence>
<feature type="compositionally biased region" description="Basic and acidic residues" evidence="6">
    <location>
        <begin position="1016"/>
        <end position="1040"/>
    </location>
</feature>
<feature type="region of interest" description="Disordered" evidence="6">
    <location>
        <begin position="312"/>
        <end position="333"/>
    </location>
</feature>
<feature type="compositionally biased region" description="Polar residues" evidence="6">
    <location>
        <begin position="322"/>
        <end position="332"/>
    </location>
</feature>
<feature type="transmembrane region" description="Helical" evidence="7">
    <location>
        <begin position="679"/>
        <end position="702"/>
    </location>
</feature>
<dbReference type="Pfam" id="PF03124">
    <property type="entry name" value="EXS"/>
    <property type="match status" value="1"/>
</dbReference>
<keyword evidence="3 7" id="KW-0812">Transmembrane</keyword>
<dbReference type="PANTHER" id="PTHR10783:SF103">
    <property type="entry name" value="SOLUTE CARRIER FAMILY 53 MEMBER 1"/>
    <property type="match status" value="1"/>
</dbReference>
<dbReference type="STRING" id="1116229.S3D4X1"/>
<feature type="compositionally biased region" description="Acidic residues" evidence="6">
    <location>
        <begin position="990"/>
        <end position="1013"/>
    </location>
</feature>
<feature type="transmembrane region" description="Helical" evidence="7">
    <location>
        <begin position="556"/>
        <end position="576"/>
    </location>
</feature>
<dbReference type="InterPro" id="IPR004331">
    <property type="entry name" value="SPX_dom"/>
</dbReference>
<keyword evidence="4 7" id="KW-1133">Transmembrane helix</keyword>
<feature type="transmembrane region" description="Helical" evidence="7">
    <location>
        <begin position="629"/>
        <end position="650"/>
    </location>
</feature>
<dbReference type="Proteomes" id="UP000016922">
    <property type="component" value="Unassembled WGS sequence"/>
</dbReference>
<feature type="transmembrane region" description="Helical" evidence="7">
    <location>
        <begin position="776"/>
        <end position="801"/>
    </location>
</feature>
<dbReference type="Pfam" id="PF03105">
    <property type="entry name" value="SPX"/>
    <property type="match status" value="1"/>
</dbReference>
<reference evidence="10 11" key="1">
    <citation type="journal article" date="2013" name="BMC Genomics">
        <title>Genomics-driven discovery of the pneumocandin biosynthetic gene cluster in the fungus Glarea lozoyensis.</title>
        <authorList>
            <person name="Chen L."/>
            <person name="Yue Q."/>
            <person name="Zhang X."/>
            <person name="Xiang M."/>
            <person name="Wang C."/>
            <person name="Li S."/>
            <person name="Che Y."/>
            <person name="Ortiz-Lopez F.J."/>
            <person name="Bills G.F."/>
            <person name="Liu X."/>
            <person name="An Z."/>
        </authorList>
    </citation>
    <scope>NUCLEOTIDE SEQUENCE [LARGE SCALE GENOMIC DNA]</scope>
    <source>
        <strain evidence="11">ATCC 20868 / MF5171</strain>
    </source>
</reference>
<feature type="transmembrane region" description="Helical" evidence="7">
    <location>
        <begin position="821"/>
        <end position="843"/>
    </location>
</feature>
<dbReference type="InterPro" id="IPR004342">
    <property type="entry name" value="EXS_C"/>
</dbReference>
<dbReference type="eggNOG" id="KOG1162">
    <property type="taxonomic scope" value="Eukaryota"/>
</dbReference>
<feature type="region of interest" description="Disordered" evidence="6">
    <location>
        <begin position="895"/>
        <end position="1040"/>
    </location>
</feature>
<dbReference type="PROSITE" id="PS51382">
    <property type="entry name" value="SPX"/>
    <property type="match status" value="1"/>
</dbReference>
<feature type="transmembrane region" description="Helical" evidence="7">
    <location>
        <begin position="597"/>
        <end position="617"/>
    </location>
</feature>
<organism evidence="10 11">
    <name type="scientific">Glarea lozoyensis (strain ATCC 20868 / MF5171)</name>
    <dbReference type="NCBI Taxonomy" id="1116229"/>
    <lineage>
        <taxon>Eukaryota</taxon>
        <taxon>Fungi</taxon>
        <taxon>Dikarya</taxon>
        <taxon>Ascomycota</taxon>
        <taxon>Pezizomycotina</taxon>
        <taxon>Leotiomycetes</taxon>
        <taxon>Helotiales</taxon>
        <taxon>Helotiaceae</taxon>
        <taxon>Glarea</taxon>
    </lineage>
</organism>
<feature type="domain" description="SPX" evidence="9">
    <location>
        <begin position="1"/>
        <end position="458"/>
    </location>
</feature>
<dbReference type="OrthoDB" id="9970435at2759"/>
<evidence type="ECO:0000256" key="1">
    <source>
        <dbReference type="ARBA" id="ARBA00004141"/>
    </source>
</evidence>
<evidence type="ECO:0000256" key="7">
    <source>
        <dbReference type="SAM" id="Phobius"/>
    </source>
</evidence>
<dbReference type="CDD" id="cd14475">
    <property type="entry name" value="SPX_SYG1_like"/>
    <property type="match status" value="1"/>
</dbReference>
<sequence>MCALLTSPTEWRVKYLDYKAGKKHVKAVARAAARMAATPRHPPTPALQASRSLYGATAFTPRVRPPSTLGQDSNSHPATEPARANPPPKADSNLPVVTPSAENQKTPPMDISRGRKSPTPSEAATAGNYGSFVPTPPARKPHPFELPEPAITPDLARRPSPQFGTPLNNRPRSDRPAPLRTSSVNLPNAYEVGPTTPPPKSGFNSLRGRIAQQRTPRSTIRRMFTSSTPLTTAEHHRVDTDMVAFDQVRTKQKDFFKFMDKELVKIEEFYKSKEDEAGRRLEILREQLHEMRNRRIEEVAAAQQAKLQYKNGHPNGIGLDGNGNQTGEISRPTSRDALTSWLDPLERVIGGAKVKAFGPHIGSNSKALQKMRNSPHLLPNNNPNNHDEGGKDFVRRLHHADEVPYRTAKRKLKLALQEFYRSMELLKSYALLNRTAFRKINKKYDKAIDAHPPLRYMTEKVSKAWFVQSDVLDAHLHAVEDLYARYFERGNHKVAVGKLRSSSGKGGDQSASAFQNGVLIGTGAVFSIQGIIYGRDLLLHPDPTVVAQTSYLLQIYAGYFLALYLFCWFCLCCSVWTRHKINYVFVFEFDPRHNLDWRQLSEFPSFLLLILGLFVWVNFTRYGAADMYIYFPVILIFATIVIIFFPGPILYHRSRKWFVYSNWRLLLAGLYPVEFRDFFLGDMFCSLTYFTANIELFFCLYANYWKNPSQCNSTHSRLLGFFTALPAIWRTLQCLRRYYDTRNFFPHLVNCGKYGMTILYYVTLSMYRIDQTNSKLALFATFAVISSIYSSIWDILMDWSLLQPNSSKRLLRDVRGFKSTWWYYGAMIIDPILRFNWIFYALYTHQVQHSATASFLVAFSEVTRRGIWTLFRVENEHCSNVARFKASRDVPLPYSIHTSSDEEDRPQTAESATEENHVHITPTLSRNRSHTGTALEAQPMDGGSLRRRPTPVRTFTKVLADAHTQDFEKRRKPGKGETDSTGNRRRDGDSSVEEGDSAGSSDEEDNEDQDLLDAEALIRETSRDRRDPSPDRRDPRPDRS</sequence>
<proteinExistence type="inferred from homology"/>
<dbReference type="GO" id="GO:0000822">
    <property type="term" value="F:inositol hexakisphosphate binding"/>
    <property type="evidence" value="ECO:0007669"/>
    <property type="project" value="TreeGrafter"/>
</dbReference>
<evidence type="ECO:0000256" key="2">
    <source>
        <dbReference type="ARBA" id="ARBA00009665"/>
    </source>
</evidence>